<comment type="subcellular location">
    <subcellularLocation>
        <location evidence="1">Membrane</location>
        <topology evidence="1">Multi-pass membrane protein</topology>
    </subcellularLocation>
</comment>
<evidence type="ECO:0000256" key="6">
    <source>
        <dbReference type="ARBA" id="ARBA00023136"/>
    </source>
</evidence>
<evidence type="ECO:0000313" key="10">
    <source>
        <dbReference type="EMBL" id="TKR65553.1"/>
    </source>
</evidence>
<evidence type="ECO:0000256" key="2">
    <source>
        <dbReference type="ARBA" id="ARBA00006175"/>
    </source>
</evidence>
<evidence type="ECO:0000256" key="1">
    <source>
        <dbReference type="ARBA" id="ARBA00004141"/>
    </source>
</evidence>
<feature type="transmembrane region" description="Helical" evidence="9">
    <location>
        <begin position="186"/>
        <end position="206"/>
    </location>
</feature>
<feature type="transmembrane region" description="Helical" evidence="9">
    <location>
        <begin position="155"/>
        <end position="174"/>
    </location>
</feature>
<dbReference type="GO" id="GO:0015250">
    <property type="term" value="F:water channel activity"/>
    <property type="evidence" value="ECO:0007669"/>
    <property type="project" value="TreeGrafter"/>
</dbReference>
<evidence type="ECO:0000256" key="4">
    <source>
        <dbReference type="ARBA" id="ARBA00022692"/>
    </source>
</evidence>
<dbReference type="InterPro" id="IPR023271">
    <property type="entry name" value="Aquaporin-like"/>
</dbReference>
<name>A0A4U5MAY4_STECR</name>
<dbReference type="Proteomes" id="UP000298663">
    <property type="component" value="Unassembled WGS sequence"/>
</dbReference>
<evidence type="ECO:0008006" key="12">
    <source>
        <dbReference type="Google" id="ProtNLM"/>
    </source>
</evidence>
<reference evidence="10 11" key="1">
    <citation type="journal article" date="2015" name="Genome Biol.">
        <title>Comparative genomics of Steinernema reveals deeply conserved gene regulatory networks.</title>
        <authorList>
            <person name="Dillman A.R."/>
            <person name="Macchietto M."/>
            <person name="Porter C.F."/>
            <person name="Rogers A."/>
            <person name="Williams B."/>
            <person name="Antoshechkin I."/>
            <person name="Lee M.M."/>
            <person name="Goodwin Z."/>
            <person name="Lu X."/>
            <person name="Lewis E.E."/>
            <person name="Goodrich-Blair H."/>
            <person name="Stock S.P."/>
            <person name="Adams B.J."/>
            <person name="Sternberg P.W."/>
            <person name="Mortazavi A."/>
        </authorList>
    </citation>
    <scope>NUCLEOTIDE SEQUENCE [LARGE SCALE GENOMIC DNA]</scope>
    <source>
        <strain evidence="10 11">ALL</strain>
    </source>
</reference>
<keyword evidence="3 8" id="KW-0813">Transport</keyword>
<keyword evidence="5 9" id="KW-1133">Transmembrane helix</keyword>
<dbReference type="SUPFAM" id="SSF81338">
    <property type="entry name" value="Aquaporin-like"/>
    <property type="match status" value="1"/>
</dbReference>
<evidence type="ECO:0000256" key="8">
    <source>
        <dbReference type="RuleBase" id="RU000477"/>
    </source>
</evidence>
<feature type="transmembrane region" description="Helical" evidence="9">
    <location>
        <begin position="20"/>
        <end position="43"/>
    </location>
</feature>
<dbReference type="PANTHER" id="PTHR43829:SF5">
    <property type="entry name" value="AQUAPORIN-9"/>
    <property type="match status" value="1"/>
</dbReference>
<dbReference type="Pfam" id="PF00230">
    <property type="entry name" value="MIP"/>
    <property type="match status" value="1"/>
</dbReference>
<organism evidence="10 11">
    <name type="scientific">Steinernema carpocapsae</name>
    <name type="common">Entomopathogenic nematode</name>
    <dbReference type="NCBI Taxonomy" id="34508"/>
    <lineage>
        <taxon>Eukaryota</taxon>
        <taxon>Metazoa</taxon>
        <taxon>Ecdysozoa</taxon>
        <taxon>Nematoda</taxon>
        <taxon>Chromadorea</taxon>
        <taxon>Rhabditida</taxon>
        <taxon>Tylenchina</taxon>
        <taxon>Panagrolaimomorpha</taxon>
        <taxon>Strongyloidoidea</taxon>
        <taxon>Steinernematidae</taxon>
        <taxon>Steinernema</taxon>
    </lineage>
</organism>
<comment type="caution">
    <text evidence="10">The sequence shown here is derived from an EMBL/GenBank/DDBJ whole genome shotgun (WGS) entry which is preliminary data.</text>
</comment>
<keyword evidence="4 8" id="KW-0812">Transmembrane</keyword>
<dbReference type="Gene3D" id="1.20.1080.10">
    <property type="entry name" value="Glycerol uptake facilitator protein"/>
    <property type="match status" value="1"/>
</dbReference>
<keyword evidence="11" id="KW-1185">Reference proteome</keyword>
<dbReference type="GO" id="GO:0016323">
    <property type="term" value="C:basolateral plasma membrane"/>
    <property type="evidence" value="ECO:0007669"/>
    <property type="project" value="TreeGrafter"/>
</dbReference>
<feature type="transmembrane region" description="Helical" evidence="9">
    <location>
        <begin position="95"/>
        <end position="121"/>
    </location>
</feature>
<dbReference type="OrthoDB" id="3222at2759"/>
<feature type="transmembrane region" description="Helical" evidence="9">
    <location>
        <begin position="235"/>
        <end position="255"/>
    </location>
</feature>
<dbReference type="EMBL" id="AZBU02000009">
    <property type="protein sequence ID" value="TKR65553.1"/>
    <property type="molecule type" value="Genomic_DNA"/>
</dbReference>
<comment type="function">
    <text evidence="7">Aquaglyceroporin that may modulate the water content and osmolytes during anhydrobiosis.</text>
</comment>
<evidence type="ECO:0000256" key="3">
    <source>
        <dbReference type="ARBA" id="ARBA00022448"/>
    </source>
</evidence>
<evidence type="ECO:0000256" key="9">
    <source>
        <dbReference type="SAM" id="Phobius"/>
    </source>
</evidence>
<dbReference type="InterPro" id="IPR050363">
    <property type="entry name" value="MIP/Aquaporin"/>
</dbReference>
<dbReference type="PRINTS" id="PR00783">
    <property type="entry name" value="MINTRINSICP"/>
</dbReference>
<accession>A0A4U5MAY4</accession>
<dbReference type="CDD" id="cd00333">
    <property type="entry name" value="MIP"/>
    <property type="match status" value="1"/>
</dbReference>
<feature type="transmembrane region" description="Helical" evidence="9">
    <location>
        <begin position="55"/>
        <end position="74"/>
    </location>
</feature>
<evidence type="ECO:0000256" key="7">
    <source>
        <dbReference type="ARBA" id="ARBA00045280"/>
    </source>
</evidence>
<evidence type="ECO:0000256" key="5">
    <source>
        <dbReference type="ARBA" id="ARBA00022989"/>
    </source>
</evidence>
<dbReference type="GO" id="GO:0015254">
    <property type="term" value="F:glycerol channel activity"/>
    <property type="evidence" value="ECO:0007669"/>
    <property type="project" value="TreeGrafter"/>
</dbReference>
<protein>
    <recommendedName>
        <fullName evidence="12">Aquaporin</fullName>
    </recommendedName>
</protein>
<dbReference type="STRING" id="34508.A0A4U5MAY4"/>
<dbReference type="PANTHER" id="PTHR43829">
    <property type="entry name" value="AQUAPORIN OR AQUAGLYCEROPORIN RELATED"/>
    <property type="match status" value="1"/>
</dbReference>
<gene>
    <name evidence="10" type="ORF">L596_025942</name>
</gene>
<proteinExistence type="inferred from homology"/>
<evidence type="ECO:0000313" key="11">
    <source>
        <dbReference type="Proteomes" id="UP000298663"/>
    </source>
</evidence>
<comment type="similarity">
    <text evidence="2 8">Belongs to the MIP/aquaporin (TC 1.A.8) family.</text>
</comment>
<dbReference type="AlphaFoldDB" id="A0A4U5MAY4"/>
<keyword evidence="6 9" id="KW-0472">Membrane</keyword>
<dbReference type="InterPro" id="IPR000425">
    <property type="entry name" value="MIP"/>
</dbReference>
<sequence length="291" mass="32495">MTKTEPMEVLRRKIQIKNVLLRNLLAEFLGTLMLLFFGTSIVAQFILSKETLNTWIQINVGWGFAIAFCVYATAKTSGGHLNPAISLVMVTFGRLKLVHFFLYTIVQTFGALLGSGLMVYYDAIQHAIAHENISTKHLIQLFCSYPGDYLTWRGAFVDQAVGTGFLAFFVCVVIDKRNKIPDAVHPLFFGFILMTIGMAFGFNLGYPINPARDFGPRILAAIIVGKEAFTLMNGMYWIAPVVAPCLGSVVAAWFYHVGFGAHLPEPEEEHYELPMKLVTEESALPLKQFEQ</sequence>
<reference evidence="10 11" key="2">
    <citation type="journal article" date="2019" name="G3 (Bethesda)">
        <title>Hybrid Assembly of the Genome of the Entomopathogenic Nematode Steinernema carpocapsae Identifies the X-Chromosome.</title>
        <authorList>
            <person name="Serra L."/>
            <person name="Macchietto M."/>
            <person name="Macias-Munoz A."/>
            <person name="McGill C.J."/>
            <person name="Rodriguez I.M."/>
            <person name="Rodriguez B."/>
            <person name="Murad R."/>
            <person name="Mortazavi A."/>
        </authorList>
    </citation>
    <scope>NUCLEOTIDE SEQUENCE [LARGE SCALE GENOMIC DNA]</scope>
    <source>
        <strain evidence="10 11">ALL</strain>
    </source>
</reference>